<feature type="compositionally biased region" description="Low complexity" evidence="4">
    <location>
        <begin position="881"/>
        <end position="890"/>
    </location>
</feature>
<dbReference type="SUPFAM" id="SSF54001">
    <property type="entry name" value="Cysteine proteinases"/>
    <property type="match status" value="1"/>
</dbReference>
<dbReference type="InterPro" id="IPR052398">
    <property type="entry name" value="Ubiquitin_hydrolase_53/54"/>
</dbReference>
<dbReference type="Pfam" id="PF00443">
    <property type="entry name" value="UCH"/>
    <property type="match status" value="1"/>
</dbReference>
<protein>
    <submittedName>
        <fullName evidence="6">Ubiquitin specific peptidase 53</fullName>
    </submittedName>
</protein>
<reference evidence="6" key="1">
    <citation type="submission" date="2025-08" db="UniProtKB">
        <authorList>
            <consortium name="Ensembl"/>
        </authorList>
    </citation>
    <scope>IDENTIFICATION</scope>
</reference>
<dbReference type="GO" id="GO:0016579">
    <property type="term" value="P:protein deubiquitination"/>
    <property type="evidence" value="ECO:0007669"/>
    <property type="project" value="InterPro"/>
</dbReference>
<dbReference type="FunFam" id="3.90.70.10:FF:000041">
    <property type="entry name" value="Inactive ubiquitin carboxyl-terminal hydrolase 53"/>
    <property type="match status" value="1"/>
</dbReference>
<evidence type="ECO:0000256" key="2">
    <source>
        <dbReference type="ARBA" id="ARBA00022786"/>
    </source>
</evidence>
<dbReference type="AlphaFoldDB" id="A0A8C7CU38"/>
<evidence type="ECO:0000313" key="7">
    <source>
        <dbReference type="Proteomes" id="UP000694557"/>
    </source>
</evidence>
<keyword evidence="2" id="KW-0833">Ubl conjugation pathway</keyword>
<dbReference type="PROSITE" id="PS50235">
    <property type="entry name" value="USP_3"/>
    <property type="match status" value="1"/>
</dbReference>
<dbReference type="Proteomes" id="UP000694557">
    <property type="component" value="Unassembled WGS sequence"/>
</dbReference>
<dbReference type="CDD" id="cd02257">
    <property type="entry name" value="Peptidase_C19"/>
    <property type="match status" value="1"/>
</dbReference>
<dbReference type="PANTHER" id="PTHR22975">
    <property type="entry name" value="UBIQUITIN SPECIFIC PROTEINASE"/>
    <property type="match status" value="1"/>
</dbReference>
<feature type="domain" description="USP" evidence="5">
    <location>
        <begin position="30"/>
        <end position="343"/>
    </location>
</feature>
<sequence length="1025" mass="114757">MAWAKFFRKPGGNLAKSYQPGSMLSLAPTKGLLNEPGQNSCFLNSAVQVLWQLDIFRRSLRQLPGHFCLGDSCIFCALKGIFSQFQHSRERALPSDNLRHALAETFKDEHRFQLGFMDDAAECFENILERIHLHIVPEETDACTSKSCITHQKFAMTLYEQSVCRSCGASSDPLPFTELVHYVSTTALCQQVYQRRDESFGELLQAASTIGDSRNCPSNCGQRIKIRRVLMNSPEIVTIGFVWDSDQSDLTEDVIRSLGPHLNLSGLFYRVTDEHAKKGELQLVGMICYSSRHYCAFAFHTKSAKWVFFDDATVKEIGTRWKDVVTKCTKGHFQPLLLFYSNPDGSAISVDDTSRQNTNHSCYKSPVKGDVQVKLGTSDPKSRLKDISSEVVMKAGEVRGMHPSRRDQDKTERRRQDARYRDPISERYSRSASPPENGFKQYLDTRLYASQGKGPTRTERAPHFGGRCSSHEGPPHSHSRVQVLPDLPSGSEGSGGSHYSRRLEQLSNGYDTDSSQESRERPGSREGGRNSSSSSSSSSRPSRPWKPMREVLNVDSVISGSGGGSQEHRQHSPHRRPSSQEMAPPSNERDREQDQDFTWGGREEHKSKSLMTIYEDEQRPETGDSRSSLESEGKDRSKVSTLKVHSDNWKIQRTESGYESSDRLSNGSANLDSPVVENFTSKELRPKPEVHLTRDPFPRRRGDDSKTDILHSSFSYDEHPAKFPDLQDSHLLKLSPSSQRRRAFRYTHGILERTEGLDDEQEDNIDGSPSPVSPIPPYLPKTSSSEWNSYDDLAGSFSEQVETKALVTKDRSPQPHYHILTPLLPPKTNVHRLTDQSGFRAPQLQEPICTSARNEAKNGPILSQTILRRWIETPVEHKLSSDASSKSGSSDQDRNDLSNSESGEEKVPSSMPGDDTDDLDSPVTGEMVLPMGLPTTYFSVDNCMTDTYRAKYHQRPALHMMTNAKGGEQHMSSGESDLGEGGLPIPDSQPTEPPKSQPESGYYSSKTIAKWNPVTPKGLDEHGFL</sequence>
<evidence type="ECO:0000256" key="4">
    <source>
        <dbReference type="SAM" id="MobiDB-lite"/>
    </source>
</evidence>
<dbReference type="Gene3D" id="3.90.70.10">
    <property type="entry name" value="Cysteine proteinases"/>
    <property type="match status" value="1"/>
</dbReference>
<feature type="compositionally biased region" description="Basic and acidic residues" evidence="4">
    <location>
        <begin position="516"/>
        <end position="528"/>
    </location>
</feature>
<evidence type="ECO:0000256" key="3">
    <source>
        <dbReference type="ARBA" id="ARBA00022801"/>
    </source>
</evidence>
<feature type="compositionally biased region" description="Low complexity" evidence="4">
    <location>
        <begin position="529"/>
        <end position="542"/>
    </location>
</feature>
<gene>
    <name evidence="6" type="primary">USP53</name>
</gene>
<feature type="compositionally biased region" description="Polar residues" evidence="4">
    <location>
        <begin position="997"/>
        <end position="1007"/>
    </location>
</feature>
<reference evidence="6" key="2">
    <citation type="submission" date="2025-09" db="UniProtKB">
        <authorList>
            <consortium name="Ensembl"/>
        </authorList>
    </citation>
    <scope>IDENTIFICATION</scope>
</reference>
<dbReference type="GO" id="GO:0010996">
    <property type="term" value="P:response to auditory stimulus"/>
    <property type="evidence" value="ECO:0007669"/>
    <property type="project" value="TreeGrafter"/>
</dbReference>
<dbReference type="GO" id="GO:0005911">
    <property type="term" value="C:cell-cell junction"/>
    <property type="evidence" value="ECO:0007669"/>
    <property type="project" value="TreeGrafter"/>
</dbReference>
<feature type="compositionally biased region" description="Basic and acidic residues" evidence="4">
    <location>
        <begin position="396"/>
        <end position="429"/>
    </location>
</feature>
<dbReference type="GO" id="GO:0004843">
    <property type="term" value="F:cysteine-type deubiquitinase activity"/>
    <property type="evidence" value="ECO:0007669"/>
    <property type="project" value="InterPro"/>
</dbReference>
<evidence type="ECO:0000256" key="1">
    <source>
        <dbReference type="ARBA" id="ARBA00009085"/>
    </source>
</evidence>
<feature type="compositionally biased region" description="Basic and acidic residues" evidence="4">
    <location>
        <begin position="616"/>
        <end position="653"/>
    </location>
</feature>
<dbReference type="GO" id="GO:0007605">
    <property type="term" value="P:sensory perception of sound"/>
    <property type="evidence" value="ECO:0007669"/>
    <property type="project" value="TreeGrafter"/>
</dbReference>
<feature type="compositionally biased region" description="Basic and acidic residues" evidence="4">
    <location>
        <begin position="680"/>
        <end position="708"/>
    </location>
</feature>
<feature type="region of interest" description="Disordered" evidence="4">
    <location>
        <begin position="452"/>
        <end position="708"/>
    </location>
</feature>
<organism evidence="6 7">
    <name type="scientific">Oncorhynchus kisutch</name>
    <name type="common">Coho salmon</name>
    <name type="synonym">Salmo kisutch</name>
    <dbReference type="NCBI Taxonomy" id="8019"/>
    <lineage>
        <taxon>Eukaryota</taxon>
        <taxon>Metazoa</taxon>
        <taxon>Chordata</taxon>
        <taxon>Craniata</taxon>
        <taxon>Vertebrata</taxon>
        <taxon>Euteleostomi</taxon>
        <taxon>Actinopterygii</taxon>
        <taxon>Neopterygii</taxon>
        <taxon>Teleostei</taxon>
        <taxon>Protacanthopterygii</taxon>
        <taxon>Salmoniformes</taxon>
        <taxon>Salmonidae</taxon>
        <taxon>Salmoninae</taxon>
        <taxon>Oncorhynchus</taxon>
    </lineage>
</organism>
<dbReference type="Ensembl" id="ENSOKIT00005004367.1">
    <property type="protein sequence ID" value="ENSOKIP00005004166.1"/>
    <property type="gene ID" value="ENSOKIG00005001862.1"/>
</dbReference>
<proteinExistence type="inferred from homology"/>
<feature type="region of interest" description="Disordered" evidence="4">
    <location>
        <begin position="395"/>
        <end position="440"/>
    </location>
</feature>
<feature type="compositionally biased region" description="Polar residues" evidence="4">
    <location>
        <begin position="654"/>
        <end position="671"/>
    </location>
</feature>
<feature type="region of interest" description="Disordered" evidence="4">
    <location>
        <begin position="752"/>
        <end position="784"/>
    </location>
</feature>
<dbReference type="InterPro" id="IPR028889">
    <property type="entry name" value="USP"/>
</dbReference>
<keyword evidence="3" id="KW-0378">Hydrolase</keyword>
<dbReference type="InterPro" id="IPR001394">
    <property type="entry name" value="Peptidase_C19_UCH"/>
</dbReference>
<dbReference type="InterPro" id="IPR038765">
    <property type="entry name" value="Papain-like_cys_pep_sf"/>
</dbReference>
<keyword evidence="7" id="KW-1185">Reference proteome</keyword>
<feature type="region of interest" description="Disordered" evidence="4">
    <location>
        <begin position="966"/>
        <end position="1007"/>
    </location>
</feature>
<name>A0A8C7CU38_ONCKI</name>
<feature type="region of interest" description="Disordered" evidence="4">
    <location>
        <begin position="878"/>
        <end position="927"/>
    </location>
</feature>
<evidence type="ECO:0000313" key="6">
    <source>
        <dbReference type="Ensembl" id="ENSOKIP00005004166.1"/>
    </source>
</evidence>
<comment type="similarity">
    <text evidence="1">Belongs to the peptidase C19 family.</text>
</comment>
<accession>A0A8C7CU38</accession>
<dbReference type="GeneTree" id="ENSGT00940000156337"/>
<dbReference type="PANTHER" id="PTHR22975:SF6">
    <property type="entry name" value="INACTIVE UBIQUITIN CARBOXYL-TERMINAL HYDROLASE 53"/>
    <property type="match status" value="1"/>
</dbReference>
<evidence type="ECO:0000259" key="5">
    <source>
        <dbReference type="PROSITE" id="PS50235"/>
    </source>
</evidence>